<dbReference type="AlphaFoldDB" id="A0A3Q8S426"/>
<name>A0A3Q8S426_9BACL</name>
<gene>
    <name evidence="10" type="ORF">EIM92_05420</name>
</gene>
<dbReference type="RefSeq" id="WP_125081812.1">
    <property type="nucleotide sequence ID" value="NZ_CP034248.1"/>
</dbReference>
<keyword evidence="4" id="KW-0808">Transferase</keyword>
<dbReference type="EMBL" id="CP034248">
    <property type="protein sequence ID" value="AZK45714.1"/>
    <property type="molecule type" value="Genomic_DNA"/>
</dbReference>
<evidence type="ECO:0000256" key="8">
    <source>
        <dbReference type="SAM" id="Phobius"/>
    </source>
</evidence>
<evidence type="ECO:0000256" key="4">
    <source>
        <dbReference type="ARBA" id="ARBA00022679"/>
    </source>
</evidence>
<evidence type="ECO:0000256" key="6">
    <source>
        <dbReference type="ARBA" id="ARBA00023136"/>
    </source>
</evidence>
<dbReference type="Gene3D" id="3.30.565.10">
    <property type="entry name" value="Histidine kinase-like ATPase, C-terminal domain"/>
    <property type="match status" value="1"/>
</dbReference>
<reference evidence="10 11" key="1">
    <citation type="submission" date="2018-11" db="EMBL/GenBank/DDBJ databases">
        <title>Genome sequencing of Paenibacillus lentus DSM25539(T).</title>
        <authorList>
            <person name="Kook J.-K."/>
            <person name="Park S.-N."/>
            <person name="Lim Y.K."/>
        </authorList>
    </citation>
    <scope>NUCLEOTIDE SEQUENCE [LARGE SCALE GENOMIC DNA]</scope>
    <source>
        <strain evidence="10 11">DSM 25539</strain>
    </source>
</reference>
<keyword evidence="3" id="KW-0597">Phosphoprotein</keyword>
<evidence type="ECO:0000313" key="11">
    <source>
        <dbReference type="Proteomes" id="UP000273145"/>
    </source>
</evidence>
<feature type="coiled-coil region" evidence="7">
    <location>
        <begin position="357"/>
        <end position="384"/>
    </location>
</feature>
<dbReference type="SUPFAM" id="SSF55874">
    <property type="entry name" value="ATPase domain of HSP90 chaperone/DNA topoisomerase II/histidine kinase"/>
    <property type="match status" value="1"/>
</dbReference>
<feature type="transmembrane region" description="Helical" evidence="8">
    <location>
        <begin position="294"/>
        <end position="318"/>
    </location>
</feature>
<feature type="domain" description="HAMP" evidence="9">
    <location>
        <begin position="315"/>
        <end position="369"/>
    </location>
</feature>
<comment type="subcellular location">
    <subcellularLocation>
        <location evidence="1">Cell membrane</location>
        <topology evidence="1">Multi-pass membrane protein</topology>
    </subcellularLocation>
</comment>
<dbReference type="PANTHER" id="PTHR34220:SF7">
    <property type="entry name" value="SENSOR HISTIDINE KINASE YPDA"/>
    <property type="match status" value="1"/>
</dbReference>
<dbReference type="GO" id="GO:0000155">
    <property type="term" value="F:phosphorelay sensor kinase activity"/>
    <property type="evidence" value="ECO:0007669"/>
    <property type="project" value="InterPro"/>
</dbReference>
<evidence type="ECO:0000256" key="1">
    <source>
        <dbReference type="ARBA" id="ARBA00004651"/>
    </source>
</evidence>
<keyword evidence="7" id="KW-0175">Coiled coil</keyword>
<dbReference type="CDD" id="cd06225">
    <property type="entry name" value="HAMP"/>
    <property type="match status" value="1"/>
</dbReference>
<keyword evidence="11" id="KW-1185">Reference proteome</keyword>
<proteinExistence type="predicted"/>
<dbReference type="PROSITE" id="PS50885">
    <property type="entry name" value="HAMP"/>
    <property type="match status" value="1"/>
</dbReference>
<dbReference type="OrthoDB" id="9776552at2"/>
<dbReference type="Pfam" id="PF02518">
    <property type="entry name" value="HATPase_c"/>
    <property type="match status" value="1"/>
</dbReference>
<dbReference type="SMART" id="SM00387">
    <property type="entry name" value="HATPase_c"/>
    <property type="match status" value="1"/>
</dbReference>
<evidence type="ECO:0000313" key="10">
    <source>
        <dbReference type="EMBL" id="AZK45714.1"/>
    </source>
</evidence>
<evidence type="ECO:0000256" key="3">
    <source>
        <dbReference type="ARBA" id="ARBA00022553"/>
    </source>
</evidence>
<evidence type="ECO:0000256" key="7">
    <source>
        <dbReference type="SAM" id="Coils"/>
    </source>
</evidence>
<feature type="transmembrane region" description="Helical" evidence="8">
    <location>
        <begin position="16"/>
        <end position="35"/>
    </location>
</feature>
<dbReference type="Pfam" id="PF06580">
    <property type="entry name" value="His_kinase"/>
    <property type="match status" value="1"/>
</dbReference>
<dbReference type="Pfam" id="PF00672">
    <property type="entry name" value="HAMP"/>
    <property type="match status" value="1"/>
</dbReference>
<dbReference type="Proteomes" id="UP000273145">
    <property type="component" value="Chromosome"/>
</dbReference>
<dbReference type="PANTHER" id="PTHR34220">
    <property type="entry name" value="SENSOR HISTIDINE KINASE YPDA"/>
    <property type="match status" value="1"/>
</dbReference>
<dbReference type="SMART" id="SM00304">
    <property type="entry name" value="HAMP"/>
    <property type="match status" value="1"/>
</dbReference>
<dbReference type="Gene3D" id="6.10.340.10">
    <property type="match status" value="1"/>
</dbReference>
<dbReference type="KEGG" id="plen:EIM92_05420"/>
<dbReference type="GO" id="GO:0005886">
    <property type="term" value="C:plasma membrane"/>
    <property type="evidence" value="ECO:0007669"/>
    <property type="project" value="UniProtKB-SubCell"/>
</dbReference>
<dbReference type="InterPro" id="IPR036890">
    <property type="entry name" value="HATPase_C_sf"/>
</dbReference>
<keyword evidence="8" id="KW-1133">Transmembrane helix</keyword>
<protein>
    <submittedName>
        <fullName evidence="10">Sensor histidine kinase</fullName>
    </submittedName>
</protein>
<dbReference type="InterPro" id="IPR050640">
    <property type="entry name" value="Bact_2-comp_sensor_kinase"/>
</dbReference>
<keyword evidence="8" id="KW-0812">Transmembrane</keyword>
<sequence>MNFIKLLNDIKLRRKLSLTFITVAVVPLLISGIFLTSKLREIMIADTFKQATDNVERVRKRTEEVIKVPLDISYQLSNDNRMKSVASRSYESYIEVIQTYRQYSDIRDYIRLYKEVKGIRLYTPNPTMLNNWEFMQPDEQIEQEEWFKTALGKKGLVGWGLVEDERDQTEYLSLVRKINLNEPGQESVLVINVNTALLNSILSQESFATMIVDDHNNIVATNRPVLYGKNLSEVHSEDRVLTQSDGSFDVDLDGERSKVVISSLIPESSWNGLRIISTFKVSDIVRDANEVIRLATLVIIGCLIIAVMLVHASASLITSRMLRLSKHMSRVGTGSGFWDTYLDLDGKDEIGQLSRQFNALVQRISQLMLEVEESNRQKRLLEQKQNEIKFKMLASQINPHFLFNTLESIRMEAHLRGEEDLAEAVWQLSSLIRNSLEVGNGKIRLSEELNMVRCYLELQKFRYEDRLQYKLEIAQGTENMELPPLMIQPLVENSIIHGLDHKEEGATLIIIRTELGEEGEVYVKIQDNGAGIPTWKTEELQRQLKKQEPEEAQGRIGLRNVHDRLRLTYGTASGLSIESNEGEGTTITFCIPRGNENDVYSNDC</sequence>
<accession>A0A3Q8S426</accession>
<keyword evidence="5 10" id="KW-0418">Kinase</keyword>
<organism evidence="10 11">
    <name type="scientific">Paenibacillus lentus</name>
    <dbReference type="NCBI Taxonomy" id="1338368"/>
    <lineage>
        <taxon>Bacteria</taxon>
        <taxon>Bacillati</taxon>
        <taxon>Bacillota</taxon>
        <taxon>Bacilli</taxon>
        <taxon>Bacillales</taxon>
        <taxon>Paenibacillaceae</taxon>
        <taxon>Paenibacillus</taxon>
    </lineage>
</organism>
<evidence type="ECO:0000256" key="2">
    <source>
        <dbReference type="ARBA" id="ARBA00022475"/>
    </source>
</evidence>
<dbReference type="InterPro" id="IPR003594">
    <property type="entry name" value="HATPase_dom"/>
</dbReference>
<evidence type="ECO:0000259" key="9">
    <source>
        <dbReference type="PROSITE" id="PS50885"/>
    </source>
</evidence>
<keyword evidence="6 8" id="KW-0472">Membrane</keyword>
<keyword evidence="2" id="KW-1003">Cell membrane</keyword>
<dbReference type="InterPro" id="IPR003660">
    <property type="entry name" value="HAMP_dom"/>
</dbReference>
<dbReference type="InterPro" id="IPR010559">
    <property type="entry name" value="Sig_transdc_His_kin_internal"/>
</dbReference>
<evidence type="ECO:0000256" key="5">
    <source>
        <dbReference type="ARBA" id="ARBA00022777"/>
    </source>
</evidence>